<proteinExistence type="predicted"/>
<gene>
    <name evidence="1" type="ORF">JK634_11210</name>
</gene>
<dbReference type="Proteomes" id="UP000623681">
    <property type="component" value="Unassembled WGS sequence"/>
</dbReference>
<dbReference type="RefSeq" id="WP_202767738.1">
    <property type="nucleotide sequence ID" value="NZ_JAESWA010000022.1"/>
</dbReference>
<evidence type="ECO:0000313" key="1">
    <source>
        <dbReference type="EMBL" id="MBL4932377.1"/>
    </source>
</evidence>
<dbReference type="AlphaFoldDB" id="A0A937FHY9"/>
<protein>
    <submittedName>
        <fullName evidence="1">Uncharacterized protein</fullName>
    </submittedName>
</protein>
<sequence length="69" mass="7927">MSQCPFWSVNGEKFACYSECPMSVGTKENEICPFKEFSTAKTISLRDIDSYGYDEEFTLLHLPKLTAYK</sequence>
<reference evidence="1" key="1">
    <citation type="submission" date="2021-01" db="EMBL/GenBank/DDBJ databases">
        <title>Genome public.</title>
        <authorList>
            <person name="Liu C."/>
            <person name="Sun Q."/>
        </authorList>
    </citation>
    <scope>NUCLEOTIDE SEQUENCE</scope>
    <source>
        <strain evidence="1">YIM B02565</strain>
    </source>
</reference>
<evidence type="ECO:0000313" key="2">
    <source>
        <dbReference type="Proteomes" id="UP000623681"/>
    </source>
</evidence>
<name>A0A937FHY9_9CLOT</name>
<keyword evidence="2" id="KW-1185">Reference proteome</keyword>
<dbReference type="EMBL" id="JAESWA010000022">
    <property type="protein sequence ID" value="MBL4932377.1"/>
    <property type="molecule type" value="Genomic_DNA"/>
</dbReference>
<organism evidence="1 2">
    <name type="scientific">Clostridium paridis</name>
    <dbReference type="NCBI Taxonomy" id="2803863"/>
    <lineage>
        <taxon>Bacteria</taxon>
        <taxon>Bacillati</taxon>
        <taxon>Bacillota</taxon>
        <taxon>Clostridia</taxon>
        <taxon>Eubacteriales</taxon>
        <taxon>Clostridiaceae</taxon>
        <taxon>Clostridium</taxon>
    </lineage>
</organism>
<comment type="caution">
    <text evidence="1">The sequence shown here is derived from an EMBL/GenBank/DDBJ whole genome shotgun (WGS) entry which is preliminary data.</text>
</comment>
<accession>A0A937FHY9</accession>